<keyword evidence="2" id="KW-0472">Membrane</keyword>
<dbReference type="KEGG" id="bmei:Spa11_27710"/>
<keyword evidence="2" id="KW-0812">Transmembrane</keyword>
<organism evidence="3 4">
    <name type="scientific">Botrimarina mediterranea</name>
    <dbReference type="NCBI Taxonomy" id="2528022"/>
    <lineage>
        <taxon>Bacteria</taxon>
        <taxon>Pseudomonadati</taxon>
        <taxon>Planctomycetota</taxon>
        <taxon>Planctomycetia</taxon>
        <taxon>Pirellulales</taxon>
        <taxon>Lacipirellulaceae</taxon>
        <taxon>Botrimarina</taxon>
    </lineage>
</organism>
<dbReference type="Proteomes" id="UP000316426">
    <property type="component" value="Chromosome"/>
</dbReference>
<evidence type="ECO:0000256" key="1">
    <source>
        <dbReference type="SAM" id="MobiDB-lite"/>
    </source>
</evidence>
<name>A0A518K9U2_9BACT</name>
<feature type="transmembrane region" description="Helical" evidence="2">
    <location>
        <begin position="29"/>
        <end position="49"/>
    </location>
</feature>
<feature type="region of interest" description="Disordered" evidence="1">
    <location>
        <begin position="121"/>
        <end position="150"/>
    </location>
</feature>
<dbReference type="RefSeq" id="WP_197529386.1">
    <property type="nucleotide sequence ID" value="NZ_CP036349.1"/>
</dbReference>
<gene>
    <name evidence="3" type="ORF">Spa11_27710</name>
</gene>
<evidence type="ECO:0000313" key="3">
    <source>
        <dbReference type="EMBL" id="QDV74565.1"/>
    </source>
</evidence>
<accession>A0A518K9U2</accession>
<reference evidence="3 4" key="1">
    <citation type="submission" date="2019-02" db="EMBL/GenBank/DDBJ databases">
        <title>Deep-cultivation of Planctomycetes and their phenomic and genomic characterization uncovers novel biology.</title>
        <authorList>
            <person name="Wiegand S."/>
            <person name="Jogler M."/>
            <person name="Boedeker C."/>
            <person name="Pinto D."/>
            <person name="Vollmers J."/>
            <person name="Rivas-Marin E."/>
            <person name="Kohn T."/>
            <person name="Peeters S.H."/>
            <person name="Heuer A."/>
            <person name="Rast P."/>
            <person name="Oberbeckmann S."/>
            <person name="Bunk B."/>
            <person name="Jeske O."/>
            <person name="Meyerdierks A."/>
            <person name="Storesund J.E."/>
            <person name="Kallscheuer N."/>
            <person name="Luecker S."/>
            <person name="Lage O.M."/>
            <person name="Pohl T."/>
            <person name="Merkel B.J."/>
            <person name="Hornburger P."/>
            <person name="Mueller R.-W."/>
            <person name="Bruemmer F."/>
            <person name="Labrenz M."/>
            <person name="Spormann A.M."/>
            <person name="Op den Camp H."/>
            <person name="Overmann J."/>
            <person name="Amann R."/>
            <person name="Jetten M.S.M."/>
            <person name="Mascher T."/>
            <person name="Medema M.H."/>
            <person name="Devos D.P."/>
            <person name="Kaster A.-K."/>
            <person name="Ovreas L."/>
            <person name="Rohde M."/>
            <person name="Galperin M.Y."/>
            <person name="Jogler C."/>
        </authorList>
    </citation>
    <scope>NUCLEOTIDE SEQUENCE [LARGE SCALE GENOMIC DNA]</scope>
    <source>
        <strain evidence="3 4">Spa11</strain>
    </source>
</reference>
<keyword evidence="4" id="KW-1185">Reference proteome</keyword>
<proteinExistence type="predicted"/>
<sequence length="289" mass="31360">MAVESLESLRPERAASGLRVSAYDRTSSLLIALLLMVGMTTFGIVVIFFSSRLERTPPAIPVTPVSPFNDSAANNPQANNLLPGVENAPEILEKNLESLLDQLSIAATSDEVLMAEDMTTENDQNAGASKGDPRGTGVSGNGMGMGREPRREIRFEPESFDQYAKWFDEVGLEVAVLGADNVVYYASKVSTPNPVVRTGDPSEDSRLYFNSAGGPLYPLDRRLAEKAGILKHGQLILEFCSPALQNKLLALEKEAAGDRPTGDIALTVFKVVKRGSGYDFEVAEQRLYF</sequence>
<evidence type="ECO:0000313" key="4">
    <source>
        <dbReference type="Proteomes" id="UP000316426"/>
    </source>
</evidence>
<dbReference type="AlphaFoldDB" id="A0A518K9U2"/>
<dbReference type="EMBL" id="CP036349">
    <property type="protein sequence ID" value="QDV74565.1"/>
    <property type="molecule type" value="Genomic_DNA"/>
</dbReference>
<protein>
    <submittedName>
        <fullName evidence="3">Uncharacterized protein</fullName>
    </submittedName>
</protein>
<keyword evidence="2" id="KW-1133">Transmembrane helix</keyword>
<evidence type="ECO:0000256" key="2">
    <source>
        <dbReference type="SAM" id="Phobius"/>
    </source>
</evidence>